<sequence length="144" mass="15678">MKKIITSLSSALLIFVASLSLTSVAKSAEFFTIGTGGPTGVYFQTGNAICKMLHKYATSSEHGRKKAATDKAYRCTAPSTGGSNYNIGQIKEGEFQFGVAQSDWQFHAFNGSSKWQGKQFGGLRAVFSVHNEPFQIWARKKAKV</sequence>
<proteinExistence type="predicted"/>
<evidence type="ECO:0000313" key="1">
    <source>
        <dbReference type="EMBL" id="SVC58382.1"/>
    </source>
</evidence>
<dbReference type="Gene3D" id="3.40.190.10">
    <property type="entry name" value="Periplasmic binding protein-like II"/>
    <property type="match status" value="1"/>
</dbReference>
<organism evidence="1">
    <name type="scientific">marine metagenome</name>
    <dbReference type="NCBI Taxonomy" id="408172"/>
    <lineage>
        <taxon>unclassified sequences</taxon>
        <taxon>metagenomes</taxon>
        <taxon>ecological metagenomes</taxon>
    </lineage>
</organism>
<dbReference type="EMBL" id="UINC01099255">
    <property type="protein sequence ID" value="SVC58382.1"/>
    <property type="molecule type" value="Genomic_DNA"/>
</dbReference>
<name>A0A382NFA3_9ZZZZ</name>
<protein>
    <recommendedName>
        <fullName evidence="2">C4-dicarboxylate ABC transporter substrate-binding protein</fullName>
    </recommendedName>
</protein>
<dbReference type="SUPFAM" id="SSF53850">
    <property type="entry name" value="Periplasmic binding protein-like II"/>
    <property type="match status" value="1"/>
</dbReference>
<evidence type="ECO:0008006" key="2">
    <source>
        <dbReference type="Google" id="ProtNLM"/>
    </source>
</evidence>
<dbReference type="AlphaFoldDB" id="A0A382NFA3"/>
<dbReference type="NCBIfam" id="TIGR02122">
    <property type="entry name" value="TRAP_TAXI"/>
    <property type="match status" value="1"/>
</dbReference>
<dbReference type="PANTHER" id="PTHR42941">
    <property type="entry name" value="SLL1037 PROTEIN"/>
    <property type="match status" value="1"/>
</dbReference>
<feature type="non-terminal residue" evidence="1">
    <location>
        <position position="144"/>
    </location>
</feature>
<gene>
    <name evidence="1" type="ORF">METZ01_LOCUS311236</name>
</gene>
<accession>A0A382NFA3</accession>
<dbReference type="Pfam" id="PF16868">
    <property type="entry name" value="NMT1_3"/>
    <property type="match status" value="1"/>
</dbReference>
<dbReference type="PANTHER" id="PTHR42941:SF1">
    <property type="entry name" value="SLL1037 PROTEIN"/>
    <property type="match status" value="1"/>
</dbReference>
<reference evidence="1" key="1">
    <citation type="submission" date="2018-05" db="EMBL/GenBank/DDBJ databases">
        <authorList>
            <person name="Lanie J.A."/>
            <person name="Ng W.-L."/>
            <person name="Kazmierczak K.M."/>
            <person name="Andrzejewski T.M."/>
            <person name="Davidsen T.M."/>
            <person name="Wayne K.J."/>
            <person name="Tettelin H."/>
            <person name="Glass J.I."/>
            <person name="Rusch D."/>
            <person name="Podicherti R."/>
            <person name="Tsui H.-C.T."/>
            <person name="Winkler M.E."/>
        </authorList>
    </citation>
    <scope>NUCLEOTIDE SEQUENCE</scope>
</reference>
<dbReference type="InterPro" id="IPR011852">
    <property type="entry name" value="TRAP_TAXI"/>
</dbReference>